<sequence length="293" mass="32727">MSRYLLDPSWLARLERMQMASKREAGGSQAGKRRSKLLGSSMEFADYRAYTPGDDLRQLDWNAYARSGKLFLKKFLDETELHVTIYIDCSRSMSYGQPSKLELAVQVAAALGYLSLCNLDHVSVTVFDSQVRTSLHGLQGKGQAARLLDFLSKVQPGGEGDLQAAMRSPGAVRGKPGISILLSDFFFESGYQKGVAYLQAARQDVTLVPIWSLEETNPDYQGELRLIDSETGSAREVSITGLLMEEYRKNFHGFQERMAAFAYKRGISYVPVQAEQPLEAIVFQVFRQAGIIR</sequence>
<dbReference type="SUPFAM" id="SSF53300">
    <property type="entry name" value="vWA-like"/>
    <property type="match status" value="1"/>
</dbReference>
<dbReference type="CDD" id="cd00198">
    <property type="entry name" value="vWFA"/>
    <property type="match status" value="1"/>
</dbReference>
<accession>A0A3M8C0F6</accession>
<protein>
    <submittedName>
        <fullName evidence="2">DUF58 domain-containing protein</fullName>
    </submittedName>
</protein>
<comment type="caution">
    <text evidence="2">The sequence shown here is derived from an EMBL/GenBank/DDBJ whole genome shotgun (WGS) entry which is preliminary data.</text>
</comment>
<reference evidence="2 3" key="1">
    <citation type="submission" date="2018-10" db="EMBL/GenBank/DDBJ databases">
        <title>Phylogenomics of Brevibacillus.</title>
        <authorList>
            <person name="Dunlap C."/>
        </authorList>
    </citation>
    <scope>NUCLEOTIDE SEQUENCE [LARGE SCALE GENOMIC DNA]</scope>
    <source>
        <strain evidence="2 3">JCM 15085</strain>
    </source>
</reference>
<proteinExistence type="predicted"/>
<evidence type="ECO:0000313" key="3">
    <source>
        <dbReference type="Proteomes" id="UP000281915"/>
    </source>
</evidence>
<dbReference type="PANTHER" id="PTHR33608:SF7">
    <property type="entry name" value="DUF58 DOMAIN-CONTAINING PROTEIN"/>
    <property type="match status" value="1"/>
</dbReference>
<dbReference type="InterPro" id="IPR002881">
    <property type="entry name" value="DUF58"/>
</dbReference>
<evidence type="ECO:0000259" key="1">
    <source>
        <dbReference type="Pfam" id="PF01882"/>
    </source>
</evidence>
<dbReference type="Pfam" id="PF01882">
    <property type="entry name" value="DUF58"/>
    <property type="match status" value="1"/>
</dbReference>
<gene>
    <name evidence="2" type="ORF">EDM58_24415</name>
</gene>
<organism evidence="2 3">
    <name type="scientific">Brevibacillus panacihumi</name>
    <dbReference type="NCBI Taxonomy" id="497735"/>
    <lineage>
        <taxon>Bacteria</taxon>
        <taxon>Bacillati</taxon>
        <taxon>Bacillota</taxon>
        <taxon>Bacilli</taxon>
        <taxon>Bacillales</taxon>
        <taxon>Paenibacillaceae</taxon>
        <taxon>Brevibacillus</taxon>
    </lineage>
</organism>
<dbReference type="RefSeq" id="WP_122915649.1">
    <property type="nucleotide sequence ID" value="NZ_RHHT01000077.1"/>
</dbReference>
<evidence type="ECO:0000313" key="2">
    <source>
        <dbReference type="EMBL" id="RNB69081.1"/>
    </source>
</evidence>
<dbReference type="Gene3D" id="3.40.50.410">
    <property type="entry name" value="von Willebrand factor, type A domain"/>
    <property type="match status" value="1"/>
</dbReference>
<dbReference type="AlphaFoldDB" id="A0A3M8C0F6"/>
<name>A0A3M8C0F6_9BACL</name>
<feature type="domain" description="DUF58" evidence="1">
    <location>
        <begin position="46"/>
        <end position="248"/>
    </location>
</feature>
<dbReference type="EMBL" id="RHHT01000077">
    <property type="protein sequence ID" value="RNB69081.1"/>
    <property type="molecule type" value="Genomic_DNA"/>
</dbReference>
<dbReference type="InterPro" id="IPR036465">
    <property type="entry name" value="vWFA_dom_sf"/>
</dbReference>
<dbReference type="Proteomes" id="UP000281915">
    <property type="component" value="Unassembled WGS sequence"/>
</dbReference>
<dbReference type="PANTHER" id="PTHR33608">
    <property type="entry name" value="BLL2464 PROTEIN"/>
    <property type="match status" value="1"/>
</dbReference>